<accession>A0ABY2N0H5</accession>
<dbReference type="SUPFAM" id="SSF51294">
    <property type="entry name" value="Hedgehog/intein (Hint) domain"/>
    <property type="match status" value="1"/>
</dbReference>
<sequence length="756" mass="82662">MSQDVQWSEKGGVSANIGMATKGGYEGGVSFNKDEGFGVYAAKNEFNKSGQLTGSKAITFNERDGVGVKLTSKDPSGANSSLGIDPHTSVAISQRGGVSVDYENANGFGGSVNVGWDGKYSGSVTQKYDAGTNARGVRSVSFDSDGNYSSSNKTSMINRGGLAGGQDDVDWQNGIALGQGSLMGAMESVSENVAANYAKLNEAQREYVGMSQEAWDQLTDAQRESKVQQKKNRVGQHETRDTFGERAWGAIEDFASQLTGTYANDAGWIDEKGKYTNRTCFVAGTLVHTKDGLKKIEEIQVGDVVLSKSDKTGEVSYRSVVNTFVRQTDAIYKVSFEDETELETTWNHPFRTQKLDSIGQAFKVENTQWTEAKDLRAGDITLTAEGETLKVVSILIDERQETVYNFEVEEDHTYFVGEVGVWVHNATGYAPTFSACRNSGNSNCDQIKLAIKNADESINILTYDNASDGKMDVYKAKDGSYLVKGADGKFYRTNTDKNGNTFVTTLSSDLDKEEELRINGELLSDGGIVKMGKDGKFEVINDFSKIPNKATVFNNGMNANATQSIWYMQTTIKEVAGQNGPTYLVYNATDGAVSDLSNIRSQQRTTDRNVPIERSEDTLFNLALNGKIGTLITYSQGSLNAARALTRLRNDQIAREKLNSISWVSLGGAHDAESIPADVGEAFFYRNSNDNLSGSAPNLGSPTTANSNLKRRTIAENRENYQSILMPDVTCNTDNCTHGLWNYADSLRDYFQNRRE</sequence>
<organism evidence="3 4">
    <name type="scientific">Leptospira stimsonii</name>
    <dbReference type="NCBI Taxonomy" id="2202203"/>
    <lineage>
        <taxon>Bacteria</taxon>
        <taxon>Pseudomonadati</taxon>
        <taxon>Spirochaetota</taxon>
        <taxon>Spirochaetia</taxon>
        <taxon>Leptospirales</taxon>
        <taxon>Leptospiraceae</taxon>
        <taxon>Leptospira</taxon>
    </lineage>
</organism>
<dbReference type="Pfam" id="PF07591">
    <property type="entry name" value="PT-HINT"/>
    <property type="match status" value="1"/>
</dbReference>
<dbReference type="NCBIfam" id="TIGR01443">
    <property type="entry name" value="intein_Cterm"/>
    <property type="match status" value="1"/>
</dbReference>
<evidence type="ECO:0000259" key="1">
    <source>
        <dbReference type="SMART" id="SM00305"/>
    </source>
</evidence>
<gene>
    <name evidence="3" type="ORF">EHQ90_13815</name>
</gene>
<proteinExistence type="predicted"/>
<evidence type="ECO:0000259" key="2">
    <source>
        <dbReference type="SMART" id="SM00306"/>
    </source>
</evidence>
<dbReference type="EMBL" id="RQGT01000083">
    <property type="protein sequence ID" value="TGM13563.1"/>
    <property type="molecule type" value="Genomic_DNA"/>
</dbReference>
<dbReference type="InterPro" id="IPR006141">
    <property type="entry name" value="Intein_N"/>
</dbReference>
<dbReference type="NCBIfam" id="TIGR01445">
    <property type="entry name" value="intein_Nterm"/>
    <property type="match status" value="1"/>
</dbReference>
<comment type="caution">
    <text evidence="3">The sequence shown here is derived from an EMBL/GenBank/DDBJ whole genome shotgun (WGS) entry which is preliminary data.</text>
</comment>
<dbReference type="InterPro" id="IPR003586">
    <property type="entry name" value="Hint_dom_C"/>
</dbReference>
<dbReference type="CDD" id="cd00081">
    <property type="entry name" value="Hint"/>
    <property type="match status" value="1"/>
</dbReference>
<feature type="domain" description="Hint" evidence="2">
    <location>
        <begin position="278"/>
        <end position="385"/>
    </location>
</feature>
<dbReference type="InterPro" id="IPR030934">
    <property type="entry name" value="Intein_C"/>
</dbReference>
<evidence type="ECO:0008006" key="5">
    <source>
        <dbReference type="Google" id="ProtNLM"/>
    </source>
</evidence>
<dbReference type="InterPro" id="IPR036844">
    <property type="entry name" value="Hint_dom_sf"/>
</dbReference>
<dbReference type="PROSITE" id="PS50818">
    <property type="entry name" value="INTEIN_C_TER"/>
    <property type="match status" value="1"/>
</dbReference>
<keyword evidence="4" id="KW-1185">Reference proteome</keyword>
<evidence type="ECO:0000313" key="3">
    <source>
        <dbReference type="EMBL" id="TGM13563.1"/>
    </source>
</evidence>
<dbReference type="Gene3D" id="2.170.16.10">
    <property type="entry name" value="Hedgehog/Intein (Hint) domain"/>
    <property type="match status" value="1"/>
</dbReference>
<dbReference type="PROSITE" id="PS50817">
    <property type="entry name" value="INTEIN_N_TER"/>
    <property type="match status" value="1"/>
</dbReference>
<dbReference type="InterPro" id="IPR003587">
    <property type="entry name" value="Hint_dom_N"/>
</dbReference>
<evidence type="ECO:0000313" key="4">
    <source>
        <dbReference type="Proteomes" id="UP000297422"/>
    </source>
</evidence>
<dbReference type="SMART" id="SM00305">
    <property type="entry name" value="HintC"/>
    <property type="match status" value="1"/>
</dbReference>
<dbReference type="Proteomes" id="UP000297422">
    <property type="component" value="Unassembled WGS sequence"/>
</dbReference>
<name>A0ABY2N0H5_9LEPT</name>
<dbReference type="SMART" id="SM00306">
    <property type="entry name" value="HintN"/>
    <property type="match status" value="1"/>
</dbReference>
<reference evidence="4" key="1">
    <citation type="journal article" date="2019" name="PLoS Negl. Trop. Dis.">
        <title>Revisiting the worldwide diversity of Leptospira species in the environment.</title>
        <authorList>
            <person name="Vincent A.T."/>
            <person name="Schiettekatte O."/>
            <person name="Bourhy P."/>
            <person name="Veyrier F.J."/>
            <person name="Picardeau M."/>
        </authorList>
    </citation>
    <scope>NUCLEOTIDE SEQUENCE [LARGE SCALE GENOMIC DNA]</scope>
    <source>
        <strain evidence="4">201702407</strain>
    </source>
</reference>
<feature type="domain" description="Hint" evidence="1">
    <location>
        <begin position="385"/>
        <end position="431"/>
    </location>
</feature>
<protein>
    <recommendedName>
        <fullName evidence="5">Intein C-terminal splicing domain-containing protein</fullName>
    </recommendedName>
</protein>